<protein>
    <recommendedName>
        <fullName evidence="4">Transmembrane protein</fullName>
    </recommendedName>
</protein>
<organism evidence="2 3">
    <name type="scientific">Dendrobium nobile</name>
    <name type="common">Orchid</name>
    <dbReference type="NCBI Taxonomy" id="94219"/>
    <lineage>
        <taxon>Eukaryota</taxon>
        <taxon>Viridiplantae</taxon>
        <taxon>Streptophyta</taxon>
        <taxon>Embryophyta</taxon>
        <taxon>Tracheophyta</taxon>
        <taxon>Spermatophyta</taxon>
        <taxon>Magnoliopsida</taxon>
        <taxon>Liliopsida</taxon>
        <taxon>Asparagales</taxon>
        <taxon>Orchidaceae</taxon>
        <taxon>Epidendroideae</taxon>
        <taxon>Malaxideae</taxon>
        <taxon>Dendrobiinae</taxon>
        <taxon>Dendrobium</taxon>
    </lineage>
</organism>
<dbReference type="AlphaFoldDB" id="A0A8T3BF33"/>
<reference evidence="2" key="1">
    <citation type="journal article" date="2022" name="Front. Genet.">
        <title>Chromosome-Scale Assembly of the Dendrobium nobile Genome Provides Insights Into the Molecular Mechanism of the Biosynthesis of the Medicinal Active Ingredient of Dendrobium.</title>
        <authorList>
            <person name="Xu Q."/>
            <person name="Niu S.-C."/>
            <person name="Li K.-L."/>
            <person name="Zheng P.-J."/>
            <person name="Zhang X.-J."/>
            <person name="Jia Y."/>
            <person name="Liu Y."/>
            <person name="Niu Y.-X."/>
            <person name="Yu L.-H."/>
            <person name="Chen D.-F."/>
            <person name="Zhang G.-Q."/>
        </authorList>
    </citation>
    <scope>NUCLEOTIDE SEQUENCE</scope>
    <source>
        <tissue evidence="2">Leaf</tissue>
    </source>
</reference>
<evidence type="ECO:0000313" key="2">
    <source>
        <dbReference type="EMBL" id="KAI0511023.1"/>
    </source>
</evidence>
<gene>
    <name evidence="2" type="ORF">KFK09_011641</name>
</gene>
<feature type="transmembrane region" description="Helical" evidence="1">
    <location>
        <begin position="53"/>
        <end position="71"/>
    </location>
</feature>
<feature type="transmembrane region" description="Helical" evidence="1">
    <location>
        <begin position="83"/>
        <end position="103"/>
    </location>
</feature>
<keyword evidence="1" id="KW-1133">Transmembrane helix</keyword>
<evidence type="ECO:0000313" key="3">
    <source>
        <dbReference type="Proteomes" id="UP000829196"/>
    </source>
</evidence>
<sequence length="217" mass="25053">MLSLVVAGSVWVFFSGIGCWCWVLDTEGLIFGWIFLSSSSWVWSMWKSGSRGVLSAPVSLVSFVVGCSSFVKLFSGACLWPFLSLWLLLRMLIVGWIGLWLWLRSVGWSGSDFGWLILRFLELRARFVQDSCAGCRAMRMKFTNNKAEFVTRNLWNPYGSSNIDRKVIYFWFSNILCCYFKCFCRKFELNGHIKFFLFWVLLTHSPRSLGCSFCNCS</sequence>
<accession>A0A8T3BF33</accession>
<evidence type="ECO:0008006" key="4">
    <source>
        <dbReference type="Google" id="ProtNLM"/>
    </source>
</evidence>
<dbReference type="EMBL" id="JAGYWB010000009">
    <property type="protein sequence ID" value="KAI0511023.1"/>
    <property type="molecule type" value="Genomic_DNA"/>
</dbReference>
<keyword evidence="3" id="KW-1185">Reference proteome</keyword>
<proteinExistence type="predicted"/>
<comment type="caution">
    <text evidence="2">The sequence shown here is derived from an EMBL/GenBank/DDBJ whole genome shotgun (WGS) entry which is preliminary data.</text>
</comment>
<dbReference type="Proteomes" id="UP000829196">
    <property type="component" value="Unassembled WGS sequence"/>
</dbReference>
<keyword evidence="1" id="KW-0812">Transmembrane</keyword>
<name>A0A8T3BF33_DENNO</name>
<keyword evidence="1" id="KW-0472">Membrane</keyword>
<evidence type="ECO:0000256" key="1">
    <source>
        <dbReference type="SAM" id="Phobius"/>
    </source>
</evidence>